<dbReference type="Proteomes" id="UP000308133">
    <property type="component" value="Unassembled WGS sequence"/>
</dbReference>
<protein>
    <submittedName>
        <fullName evidence="2">Uncharacterized protein</fullName>
    </submittedName>
</protein>
<evidence type="ECO:0000256" key="1">
    <source>
        <dbReference type="SAM" id="MobiDB-lite"/>
    </source>
</evidence>
<comment type="caution">
    <text evidence="2">The sequence shown here is derived from an EMBL/GenBank/DDBJ whole genome shotgun (WGS) entry which is preliminary data.</text>
</comment>
<dbReference type="AlphaFoldDB" id="A0A4U7AXP6"/>
<proteinExistence type="predicted"/>
<dbReference type="EMBL" id="PTQR01000080">
    <property type="protein sequence ID" value="TKX21621.1"/>
    <property type="molecule type" value="Genomic_DNA"/>
</dbReference>
<gene>
    <name evidence="2" type="ORF">C1H76_6117</name>
</gene>
<feature type="region of interest" description="Disordered" evidence="1">
    <location>
        <begin position="1"/>
        <end position="38"/>
    </location>
</feature>
<reference evidence="2 3" key="1">
    <citation type="submission" date="2018-02" db="EMBL/GenBank/DDBJ databases">
        <title>Draft genome sequences of Elsinoe sp., causing black scab on jojoba.</title>
        <authorList>
            <person name="Stodart B."/>
            <person name="Jeffress S."/>
            <person name="Ash G."/>
            <person name="Arun Chinnappa K."/>
        </authorList>
    </citation>
    <scope>NUCLEOTIDE SEQUENCE [LARGE SCALE GENOMIC DNA]</scope>
    <source>
        <strain evidence="2 3">Hillstone_2</strain>
    </source>
</reference>
<feature type="compositionally biased region" description="Polar residues" evidence="1">
    <location>
        <begin position="7"/>
        <end position="17"/>
    </location>
</feature>
<evidence type="ECO:0000313" key="3">
    <source>
        <dbReference type="Proteomes" id="UP000308133"/>
    </source>
</evidence>
<sequence>MDAIQTLDVNVPNSSKPSWRPSKDYGHPGAPSPPHLQAPHAINCSSVISDMLNRLHYVDTGLSITSSLRKRILDFIDKAPKVDSGSKASVQRLEAAELPLQDIASHMDEGIDTLPRQADVDDLLRSQSESTLYPHANPEVRDTFLDFTSKLYTTFGRPKNLQVCPSGSFNAPMIIHANYAPMESSERDFGTSSEPTNPTMTSIRSKLLLEPLHSAMSADIMWIENYYERCAVPKQSAVWRKQEQDTQPISRGEP</sequence>
<name>A0A4U7AXP6_9PEZI</name>
<evidence type="ECO:0000313" key="2">
    <source>
        <dbReference type="EMBL" id="TKX21621.1"/>
    </source>
</evidence>
<accession>A0A4U7AXP6</accession>
<organism evidence="2 3">
    <name type="scientific">Elsinoe australis</name>
    <dbReference type="NCBI Taxonomy" id="40998"/>
    <lineage>
        <taxon>Eukaryota</taxon>
        <taxon>Fungi</taxon>
        <taxon>Dikarya</taxon>
        <taxon>Ascomycota</taxon>
        <taxon>Pezizomycotina</taxon>
        <taxon>Dothideomycetes</taxon>
        <taxon>Dothideomycetidae</taxon>
        <taxon>Myriangiales</taxon>
        <taxon>Elsinoaceae</taxon>
        <taxon>Elsinoe</taxon>
    </lineage>
</organism>